<accession>I2FUP3</accession>
<feature type="compositionally biased region" description="Basic residues" evidence="1">
    <location>
        <begin position="1"/>
        <end position="10"/>
    </location>
</feature>
<sequence>MAKKGKKSTRPRAQDSEGLGRDIEASSGVESGDVVGKDGFDIADELVAVLDARDAKDCVGGSSHTRATSIRKLFSGSCKSDQACHVDGGLVEKKVSRQQQRRERKAAEMASIKREVEEELRGRSSQPGQAELERLGISSMCCALGLSMYEIQPDGHCLYAAVADQLNLHQKVDRPTDFKATRQAAAKEMRTHPEQYKPFISDSDEHMAGITTPQTATTISKDTQDQHFLAYCDAVQNTAVWGGQPEILALSRAFRTPIHIVQAGLPVLKVGQEEFENDTKPLFISYHRKMYGLGEHYNSLRPQLS</sequence>
<feature type="domain" description="OTU" evidence="2">
    <location>
        <begin position="146"/>
        <end position="303"/>
    </location>
</feature>
<comment type="caution">
    <text evidence="3">The sequence shown here is derived from an EMBL/GenBank/DDBJ whole genome shotgun (WGS) entry which is preliminary data.</text>
</comment>
<dbReference type="OMA" id="AKEMRTH"/>
<dbReference type="OrthoDB" id="415023at2759"/>
<dbReference type="HOGENOM" id="CLU_034963_1_0_1"/>
<dbReference type="PANTHER" id="PTHR12419">
    <property type="entry name" value="OTU DOMAIN CONTAINING PROTEIN"/>
    <property type="match status" value="1"/>
</dbReference>
<reference evidence="3 4" key="1">
    <citation type="journal article" date="2012" name="Plant Cell">
        <title>Genome comparison of barley and maize smut fungi reveals targeted loss of RNA silencing components and species-specific presence of transposable elements.</title>
        <authorList>
            <person name="Laurie J.D."/>
            <person name="Ali S."/>
            <person name="Linning R."/>
            <person name="Mannhaupt G."/>
            <person name="Wong P."/>
            <person name="Gueldener U."/>
            <person name="Muensterkoetter M."/>
            <person name="Moore R."/>
            <person name="Kahmann R."/>
            <person name="Bakkeren G."/>
            <person name="Schirawski J."/>
        </authorList>
    </citation>
    <scope>NUCLEOTIDE SEQUENCE [LARGE SCALE GENOMIC DNA]</scope>
    <source>
        <strain evidence="4">Uh4875-4</strain>
    </source>
</reference>
<dbReference type="EMBL" id="CAGI01000157">
    <property type="protein sequence ID" value="CCF50636.1"/>
    <property type="molecule type" value="Genomic_DNA"/>
</dbReference>
<dbReference type="InterPro" id="IPR038765">
    <property type="entry name" value="Papain-like_cys_pep_sf"/>
</dbReference>
<evidence type="ECO:0000259" key="2">
    <source>
        <dbReference type="PROSITE" id="PS50802"/>
    </source>
</evidence>
<feature type="region of interest" description="Disordered" evidence="1">
    <location>
        <begin position="1"/>
        <end position="36"/>
    </location>
</feature>
<keyword evidence="4" id="KW-1185">Reference proteome</keyword>
<proteinExistence type="predicted"/>
<evidence type="ECO:0000256" key="1">
    <source>
        <dbReference type="SAM" id="MobiDB-lite"/>
    </source>
</evidence>
<dbReference type="AlphaFoldDB" id="I2FUP3"/>
<evidence type="ECO:0000313" key="3">
    <source>
        <dbReference type="EMBL" id="CCF50636.1"/>
    </source>
</evidence>
<dbReference type="Proteomes" id="UP000006174">
    <property type="component" value="Unassembled WGS sequence"/>
</dbReference>
<dbReference type="Gene3D" id="3.90.70.80">
    <property type="match status" value="1"/>
</dbReference>
<dbReference type="SUPFAM" id="SSF54001">
    <property type="entry name" value="Cysteine proteinases"/>
    <property type="match status" value="1"/>
</dbReference>
<dbReference type="InterPro" id="IPR050704">
    <property type="entry name" value="Peptidase_C85-like"/>
</dbReference>
<feature type="compositionally biased region" description="Basic and acidic residues" evidence="1">
    <location>
        <begin position="12"/>
        <end position="24"/>
    </location>
</feature>
<dbReference type="PANTHER" id="PTHR12419:SF7">
    <property type="entry name" value="OTU DOMAIN-CONTAINING PROTEIN 3"/>
    <property type="match status" value="1"/>
</dbReference>
<dbReference type="STRING" id="1128400.I2FUP3"/>
<dbReference type="eggNOG" id="KOG2606">
    <property type="taxonomic scope" value="Eukaryota"/>
</dbReference>
<evidence type="ECO:0000313" key="4">
    <source>
        <dbReference type="Proteomes" id="UP000006174"/>
    </source>
</evidence>
<dbReference type="PROSITE" id="PS50802">
    <property type="entry name" value="OTU"/>
    <property type="match status" value="1"/>
</dbReference>
<organism evidence="3 4">
    <name type="scientific">Ustilago hordei</name>
    <name type="common">Barley covered smut fungus</name>
    <dbReference type="NCBI Taxonomy" id="120017"/>
    <lineage>
        <taxon>Eukaryota</taxon>
        <taxon>Fungi</taxon>
        <taxon>Dikarya</taxon>
        <taxon>Basidiomycota</taxon>
        <taxon>Ustilaginomycotina</taxon>
        <taxon>Ustilaginomycetes</taxon>
        <taxon>Ustilaginales</taxon>
        <taxon>Ustilaginaceae</taxon>
        <taxon>Ustilago</taxon>
    </lineage>
</organism>
<gene>
    <name evidence="3" type="ORF">UHOR_05972</name>
</gene>
<dbReference type="Pfam" id="PF02338">
    <property type="entry name" value="OTU"/>
    <property type="match status" value="1"/>
</dbReference>
<dbReference type="GO" id="GO:0016579">
    <property type="term" value="P:protein deubiquitination"/>
    <property type="evidence" value="ECO:0007669"/>
    <property type="project" value="TreeGrafter"/>
</dbReference>
<dbReference type="GO" id="GO:0004843">
    <property type="term" value="F:cysteine-type deubiquitinase activity"/>
    <property type="evidence" value="ECO:0007669"/>
    <property type="project" value="TreeGrafter"/>
</dbReference>
<name>I2FUP3_USTHO</name>
<dbReference type="CDD" id="cd22748">
    <property type="entry name" value="OTU_OTUD6-like"/>
    <property type="match status" value="1"/>
</dbReference>
<dbReference type="InterPro" id="IPR003323">
    <property type="entry name" value="OTU_dom"/>
</dbReference>
<protein>
    <recommendedName>
        <fullName evidence="2">OTU domain-containing protein</fullName>
    </recommendedName>
</protein>